<sequence>MMMRLMPKDWGGWLTFSGFLILTWAGLAYLLQFYGLDWKFAIYDVLLHLALLAVSTIVLENIFRFYRPQQGNKWLVVVIPLVLGVVGLFFGTWVLKWVFQNEDARQFWEFILPVRGLVMLVVLIFVSRMLIMGGRIMEQQALQEHETWLEKTAKEAELYHLRQQLQPHFLFNSLNSINAMLKSQPEKARAMILQLSDFLRQTVKKDHKLWGTIEEEMAYLQQYLEIEKVRFGHRLSVQVKVDPAAKDTQLPQLLVQPLIENAVKHGLYGMVEEVAIEVTANREGHYLAISVSNPFDSSQKNGKGTGFGLEGLKRRMFLIFGRHDLLQTQIAGDNFIVTLKIPQP</sequence>
<keyword evidence="1" id="KW-0812">Transmembrane</keyword>
<protein>
    <submittedName>
        <fullName evidence="3">Histidine kinase</fullName>
    </submittedName>
</protein>
<reference evidence="3 4" key="1">
    <citation type="submission" date="2021-05" db="EMBL/GenBank/DDBJ databases">
        <authorList>
            <person name="Zhang Z.D."/>
            <person name="Osman G."/>
        </authorList>
    </citation>
    <scope>NUCLEOTIDE SEQUENCE [LARGE SCALE GENOMIC DNA]</scope>
    <source>
        <strain evidence="3 4">KCTC 32217</strain>
    </source>
</reference>
<dbReference type="InterPro" id="IPR036890">
    <property type="entry name" value="HATPase_C_sf"/>
</dbReference>
<organism evidence="3 4">
    <name type="scientific">Litoribacter ruber</name>
    <dbReference type="NCBI Taxonomy" id="702568"/>
    <lineage>
        <taxon>Bacteria</taxon>
        <taxon>Pseudomonadati</taxon>
        <taxon>Bacteroidota</taxon>
        <taxon>Cytophagia</taxon>
        <taxon>Cytophagales</taxon>
        <taxon>Cyclobacteriaceae</taxon>
        <taxon>Litoribacter</taxon>
    </lineage>
</organism>
<evidence type="ECO:0000313" key="4">
    <source>
        <dbReference type="Proteomes" id="UP001319104"/>
    </source>
</evidence>
<name>A0AAP2CLT3_9BACT</name>
<dbReference type="AlphaFoldDB" id="A0AAP2CLT3"/>
<feature type="domain" description="Signal transduction histidine kinase internal region" evidence="2">
    <location>
        <begin position="156"/>
        <end position="235"/>
    </location>
</feature>
<dbReference type="PANTHER" id="PTHR34220">
    <property type="entry name" value="SENSOR HISTIDINE KINASE YPDA"/>
    <property type="match status" value="1"/>
</dbReference>
<dbReference type="PANTHER" id="PTHR34220:SF7">
    <property type="entry name" value="SENSOR HISTIDINE KINASE YPDA"/>
    <property type="match status" value="1"/>
</dbReference>
<evidence type="ECO:0000259" key="2">
    <source>
        <dbReference type="Pfam" id="PF06580"/>
    </source>
</evidence>
<dbReference type="SUPFAM" id="SSF55874">
    <property type="entry name" value="ATPase domain of HSP90 chaperone/DNA topoisomerase II/histidine kinase"/>
    <property type="match status" value="1"/>
</dbReference>
<gene>
    <name evidence="3" type="ORF">KI659_13200</name>
</gene>
<feature type="transmembrane region" description="Helical" evidence="1">
    <location>
        <begin position="40"/>
        <end position="62"/>
    </location>
</feature>
<keyword evidence="3" id="KW-0808">Transferase</keyword>
<dbReference type="Gene3D" id="3.30.565.10">
    <property type="entry name" value="Histidine kinase-like ATPase, C-terminal domain"/>
    <property type="match status" value="1"/>
</dbReference>
<keyword evidence="3" id="KW-0418">Kinase</keyword>
<dbReference type="GO" id="GO:0016020">
    <property type="term" value="C:membrane"/>
    <property type="evidence" value="ECO:0007669"/>
    <property type="project" value="InterPro"/>
</dbReference>
<dbReference type="GO" id="GO:0000155">
    <property type="term" value="F:phosphorelay sensor kinase activity"/>
    <property type="evidence" value="ECO:0007669"/>
    <property type="project" value="InterPro"/>
</dbReference>
<keyword evidence="1" id="KW-0472">Membrane</keyword>
<dbReference type="RefSeq" id="WP_213945827.1">
    <property type="nucleotide sequence ID" value="NZ_JAHCMY010000007.1"/>
</dbReference>
<dbReference type="InterPro" id="IPR050640">
    <property type="entry name" value="Bact_2-comp_sensor_kinase"/>
</dbReference>
<feature type="transmembrane region" description="Helical" evidence="1">
    <location>
        <begin position="12"/>
        <end position="34"/>
    </location>
</feature>
<proteinExistence type="predicted"/>
<feature type="transmembrane region" description="Helical" evidence="1">
    <location>
        <begin position="107"/>
        <end position="131"/>
    </location>
</feature>
<dbReference type="InterPro" id="IPR010559">
    <property type="entry name" value="Sig_transdc_His_kin_internal"/>
</dbReference>
<dbReference type="EMBL" id="JAHCMY010000007">
    <property type="protein sequence ID" value="MBS9524970.1"/>
    <property type="molecule type" value="Genomic_DNA"/>
</dbReference>
<keyword evidence="4" id="KW-1185">Reference proteome</keyword>
<dbReference type="Pfam" id="PF06580">
    <property type="entry name" value="His_kinase"/>
    <property type="match status" value="1"/>
</dbReference>
<comment type="caution">
    <text evidence="3">The sequence shown here is derived from an EMBL/GenBank/DDBJ whole genome shotgun (WGS) entry which is preliminary data.</text>
</comment>
<evidence type="ECO:0000313" key="3">
    <source>
        <dbReference type="EMBL" id="MBS9524970.1"/>
    </source>
</evidence>
<feature type="transmembrane region" description="Helical" evidence="1">
    <location>
        <begin position="74"/>
        <end position="95"/>
    </location>
</feature>
<evidence type="ECO:0000256" key="1">
    <source>
        <dbReference type="SAM" id="Phobius"/>
    </source>
</evidence>
<keyword evidence="1" id="KW-1133">Transmembrane helix</keyword>
<accession>A0AAP2CLT3</accession>
<dbReference type="Proteomes" id="UP001319104">
    <property type="component" value="Unassembled WGS sequence"/>
</dbReference>